<sequence length="207" mass="21685">MPKINAATVAEHRAQQRAALIQAATDVLVEQGAAAVTPAAVGARAGLARSSFYQYFPSSAALLAAIVEESFTAADAATTRALVDVDEPAARIDVFVRTELALAARGMHRPAKALMQADLPRECLDRVHELHRHHYAPLQEAIALLGADADELTGRLVGGIVQAAMTAVEHGADPDSVADRALALVRHGLTPPTAERSDEPGAAVAHE</sequence>
<dbReference type="SUPFAM" id="SSF46689">
    <property type="entry name" value="Homeodomain-like"/>
    <property type="match status" value="1"/>
</dbReference>
<proteinExistence type="predicted"/>
<dbReference type="PANTHER" id="PTHR30055">
    <property type="entry name" value="HTH-TYPE TRANSCRIPTIONAL REGULATOR RUTR"/>
    <property type="match status" value="1"/>
</dbReference>
<dbReference type="Gene3D" id="1.10.357.10">
    <property type="entry name" value="Tetracycline Repressor, domain 2"/>
    <property type="match status" value="1"/>
</dbReference>
<dbReference type="RefSeq" id="WP_272178490.1">
    <property type="nucleotide sequence ID" value="NZ_JAQOSK010000021.1"/>
</dbReference>
<comment type="caution">
    <text evidence="4">The sequence shown here is derived from an EMBL/GenBank/DDBJ whole genome shotgun (WGS) entry which is preliminary data.</text>
</comment>
<dbReference type="EMBL" id="JAQOSK010000021">
    <property type="protein sequence ID" value="MDC2960348.1"/>
    <property type="molecule type" value="Genomic_DNA"/>
</dbReference>
<dbReference type="InterPro" id="IPR001647">
    <property type="entry name" value="HTH_TetR"/>
</dbReference>
<feature type="DNA-binding region" description="H-T-H motif" evidence="2">
    <location>
        <begin position="37"/>
        <end position="56"/>
    </location>
</feature>
<dbReference type="PROSITE" id="PS50977">
    <property type="entry name" value="HTH_TETR_2"/>
    <property type="match status" value="1"/>
</dbReference>
<accession>A0ABT5G6H4</accession>
<evidence type="ECO:0000313" key="4">
    <source>
        <dbReference type="EMBL" id="MDC2960348.1"/>
    </source>
</evidence>
<feature type="domain" description="HTH tetR-type" evidence="3">
    <location>
        <begin position="14"/>
        <end position="74"/>
    </location>
</feature>
<gene>
    <name evidence="4" type="ORF">PO587_38570</name>
</gene>
<keyword evidence="5" id="KW-1185">Reference proteome</keyword>
<evidence type="ECO:0000313" key="5">
    <source>
        <dbReference type="Proteomes" id="UP001221328"/>
    </source>
</evidence>
<dbReference type="Proteomes" id="UP001221328">
    <property type="component" value="Unassembled WGS sequence"/>
</dbReference>
<evidence type="ECO:0000256" key="1">
    <source>
        <dbReference type="ARBA" id="ARBA00023125"/>
    </source>
</evidence>
<organism evidence="4 5">
    <name type="scientific">Streptomyces gilvifuscus</name>
    <dbReference type="NCBI Taxonomy" id="1550617"/>
    <lineage>
        <taxon>Bacteria</taxon>
        <taxon>Bacillati</taxon>
        <taxon>Actinomycetota</taxon>
        <taxon>Actinomycetes</taxon>
        <taxon>Kitasatosporales</taxon>
        <taxon>Streptomycetaceae</taxon>
        <taxon>Streptomyces</taxon>
    </lineage>
</organism>
<evidence type="ECO:0000256" key="2">
    <source>
        <dbReference type="PROSITE-ProRule" id="PRU00335"/>
    </source>
</evidence>
<dbReference type="Pfam" id="PF00440">
    <property type="entry name" value="TetR_N"/>
    <property type="match status" value="1"/>
</dbReference>
<dbReference type="InterPro" id="IPR050109">
    <property type="entry name" value="HTH-type_TetR-like_transc_reg"/>
</dbReference>
<protein>
    <submittedName>
        <fullName evidence="4">Helix-turn-helix domain containing protein</fullName>
    </submittedName>
</protein>
<keyword evidence="1 2" id="KW-0238">DNA-binding</keyword>
<reference evidence="4 5" key="1">
    <citation type="journal article" date="2015" name="Int. J. Syst. Evol. Microbiol.">
        <title>Streptomyces gilvifuscus sp. nov., an actinomycete that produces antibacterial compounds isolated from soil.</title>
        <authorList>
            <person name="Nguyen T.M."/>
            <person name="Kim J."/>
        </authorList>
    </citation>
    <scope>NUCLEOTIDE SEQUENCE [LARGE SCALE GENOMIC DNA]</scope>
    <source>
        <strain evidence="4 5">T113</strain>
    </source>
</reference>
<dbReference type="InterPro" id="IPR009057">
    <property type="entry name" value="Homeodomain-like_sf"/>
</dbReference>
<name>A0ABT5G6H4_9ACTN</name>
<evidence type="ECO:0000259" key="3">
    <source>
        <dbReference type="PROSITE" id="PS50977"/>
    </source>
</evidence>
<dbReference type="PRINTS" id="PR00455">
    <property type="entry name" value="HTHTETR"/>
</dbReference>
<dbReference type="PANTHER" id="PTHR30055:SF226">
    <property type="entry name" value="HTH-TYPE TRANSCRIPTIONAL REGULATOR PKSA"/>
    <property type="match status" value="1"/>
</dbReference>